<sequence>MNVFNSPLELFEKFKPTPLLKLSLSDERGDVFCQVGVL</sequence>
<dbReference type="AlphaFoldDB" id="C6A1C5"/>
<keyword evidence="2" id="KW-1185">Reference proteome</keyword>
<dbReference type="STRING" id="604354.TSIB_0354"/>
<evidence type="ECO:0000313" key="2">
    <source>
        <dbReference type="Proteomes" id="UP000009079"/>
    </source>
</evidence>
<dbReference type="KEGG" id="tsi:TSIB_0354"/>
<dbReference type="Proteomes" id="UP000009079">
    <property type="component" value="Chromosome"/>
</dbReference>
<name>C6A1C5_THESM</name>
<gene>
    <name evidence="1" type="ordered locus">TSIB_0354</name>
</gene>
<evidence type="ECO:0000313" key="1">
    <source>
        <dbReference type="EMBL" id="ACS89420.1"/>
    </source>
</evidence>
<proteinExistence type="predicted"/>
<dbReference type="eggNOG" id="arCOG11818">
    <property type="taxonomic scope" value="Archaea"/>
</dbReference>
<dbReference type="HOGENOM" id="CLU_3323183_0_0_2"/>
<dbReference type="EMBL" id="CP001463">
    <property type="protein sequence ID" value="ACS89420.1"/>
    <property type="molecule type" value="Genomic_DNA"/>
</dbReference>
<organism evidence="1 2">
    <name type="scientific">Thermococcus sibiricus (strain DSM 12597 / MM 739)</name>
    <dbReference type="NCBI Taxonomy" id="604354"/>
    <lineage>
        <taxon>Archaea</taxon>
        <taxon>Methanobacteriati</taxon>
        <taxon>Methanobacteriota</taxon>
        <taxon>Thermococci</taxon>
        <taxon>Thermococcales</taxon>
        <taxon>Thermococcaceae</taxon>
        <taxon>Thermococcus</taxon>
    </lineage>
</organism>
<protein>
    <submittedName>
        <fullName evidence="1">Uncharacterized protein</fullName>
    </submittedName>
</protein>
<accession>C6A1C5</accession>
<reference evidence="1 2" key="1">
    <citation type="journal article" date="2009" name="Appl. Environ. Microbiol.">
        <title>Metabolic versatility and indigenous origin of the archaeon Thermococcus sibiricus, isolated from a siberian oil reservoir, as revealed by genome analysis.</title>
        <authorList>
            <person name="Mardanov A.V."/>
            <person name="Ravin N.V."/>
            <person name="Svetlitchnyi V.A."/>
            <person name="Beletsky A.V."/>
            <person name="Miroshnichenko M.L."/>
            <person name="Bonch-Osmolovskaya E.A."/>
            <person name="Skryabin K.G."/>
        </authorList>
    </citation>
    <scope>NUCLEOTIDE SEQUENCE [LARGE SCALE GENOMIC DNA]</scope>
    <source>
        <strain evidence="2">DSM 12597 / MM 739</strain>
    </source>
</reference>